<keyword evidence="2" id="KW-0131">Cell cycle</keyword>
<organism evidence="4 5">
    <name type="scientific">Zingiber officinale</name>
    <name type="common">Ginger</name>
    <name type="synonym">Amomum zingiber</name>
    <dbReference type="NCBI Taxonomy" id="94328"/>
    <lineage>
        <taxon>Eukaryota</taxon>
        <taxon>Viridiplantae</taxon>
        <taxon>Streptophyta</taxon>
        <taxon>Embryophyta</taxon>
        <taxon>Tracheophyta</taxon>
        <taxon>Spermatophyta</taxon>
        <taxon>Magnoliopsida</taxon>
        <taxon>Liliopsida</taxon>
        <taxon>Zingiberales</taxon>
        <taxon>Zingiberaceae</taxon>
        <taxon>Zingiber</taxon>
    </lineage>
</organism>
<dbReference type="InterPro" id="IPR011989">
    <property type="entry name" value="ARM-like"/>
</dbReference>
<comment type="caution">
    <text evidence="4">The sequence shown here is derived from an EMBL/GenBank/DDBJ whole genome shotgun (WGS) entry which is preliminary data.</text>
</comment>
<evidence type="ECO:0000256" key="1">
    <source>
        <dbReference type="ARBA" id="ARBA00022618"/>
    </source>
</evidence>
<protein>
    <recommendedName>
        <fullName evidence="3">Ataxin-10 domain-containing protein</fullName>
    </recommendedName>
</protein>
<dbReference type="InterPro" id="IPR019156">
    <property type="entry name" value="Ataxin-10_domain"/>
</dbReference>
<dbReference type="GO" id="GO:0005829">
    <property type="term" value="C:cytosol"/>
    <property type="evidence" value="ECO:0007669"/>
    <property type="project" value="TreeGrafter"/>
</dbReference>
<evidence type="ECO:0000313" key="5">
    <source>
        <dbReference type="Proteomes" id="UP000734854"/>
    </source>
</evidence>
<evidence type="ECO:0000256" key="2">
    <source>
        <dbReference type="ARBA" id="ARBA00023306"/>
    </source>
</evidence>
<dbReference type="Pfam" id="PF09759">
    <property type="entry name" value="Atx10homo_assoc"/>
    <property type="match status" value="1"/>
</dbReference>
<proteinExistence type="predicted"/>
<sequence>MATHLSDEGDTLETLEHLLQVSQTAAGRARLNAEGTLTAVLRRLSSSPSPFLLPRLYLVRNLCYCDHANQEAFLAAGGLDRVASALIGEPSVSMEIVRTVLQVLASVAAGGEAHMDAVWARFFPVWFREISRSSDPAICDALCGVLNTCCTAGEYRRRLSELCELERGLPILLNIIITMSGVCVLQKEAYFYWLLGKVCIEETYFTLVFQGLSSVNIIGIASCGVDFTKEQIFLLETLLDGMLSFPISKNFALGVLQILIEAYTITTASSLTKSVAETGHANTALQYLLLMLRDICSCKQRSTSTEDPADLFQCEDLIELLLRFLRELEPPITSDNQEIQPLSSSKLAPYQGFQKDVVSIICNYLHGRKHVQDEIRKQDGIPLLLQQCIVDESYPYMRKIATLTIRNLLEGNVANQYEVAQLELKEPLITPQIAQMGLRVEIDEDTQRPKLVNILPDLDAQTLAQCIYEFDLNVASPRCLSTSLAAKALISFTAQALTTLATDQALKPTLSSNAVCRLSCPRRQLWLIFALIRNYLCAREAIRHSPIWINNGLPLRQ</sequence>
<keyword evidence="1" id="KW-0132">Cell division</keyword>
<name>A0A8J5KX17_ZINOF</name>
<dbReference type="PANTHER" id="PTHR13255:SF0">
    <property type="entry name" value="ATAXIN-10"/>
    <property type="match status" value="1"/>
</dbReference>
<feature type="domain" description="Ataxin-10" evidence="3">
    <location>
        <begin position="353"/>
        <end position="446"/>
    </location>
</feature>
<keyword evidence="5" id="KW-1185">Reference proteome</keyword>
<dbReference type="EMBL" id="JACMSC010000012">
    <property type="protein sequence ID" value="KAG6496317.1"/>
    <property type="molecule type" value="Genomic_DNA"/>
</dbReference>
<dbReference type="GO" id="GO:0051301">
    <property type="term" value="P:cell division"/>
    <property type="evidence" value="ECO:0007669"/>
    <property type="project" value="UniProtKB-KW"/>
</dbReference>
<dbReference type="SUPFAM" id="SSF48371">
    <property type="entry name" value="ARM repeat"/>
    <property type="match status" value="1"/>
</dbReference>
<dbReference type="InterPro" id="IPR051374">
    <property type="entry name" value="Ataxin-10/CTR86_families"/>
</dbReference>
<gene>
    <name evidence="4" type="ORF">ZIOFF_044178</name>
</gene>
<evidence type="ECO:0000313" key="4">
    <source>
        <dbReference type="EMBL" id="KAG6496317.1"/>
    </source>
</evidence>
<dbReference type="PANTHER" id="PTHR13255">
    <property type="entry name" value="ATAXIN-10"/>
    <property type="match status" value="1"/>
</dbReference>
<accession>A0A8J5KX17</accession>
<dbReference type="InterPro" id="IPR016024">
    <property type="entry name" value="ARM-type_fold"/>
</dbReference>
<reference evidence="4 5" key="1">
    <citation type="submission" date="2020-08" db="EMBL/GenBank/DDBJ databases">
        <title>Plant Genome Project.</title>
        <authorList>
            <person name="Zhang R.-G."/>
        </authorList>
    </citation>
    <scope>NUCLEOTIDE SEQUENCE [LARGE SCALE GENOMIC DNA]</scope>
    <source>
        <tissue evidence="4">Rhizome</tissue>
    </source>
</reference>
<dbReference type="AlphaFoldDB" id="A0A8J5KX17"/>
<dbReference type="Gene3D" id="1.25.10.10">
    <property type="entry name" value="Leucine-rich Repeat Variant"/>
    <property type="match status" value="2"/>
</dbReference>
<dbReference type="Proteomes" id="UP000734854">
    <property type="component" value="Unassembled WGS sequence"/>
</dbReference>
<evidence type="ECO:0000259" key="3">
    <source>
        <dbReference type="Pfam" id="PF09759"/>
    </source>
</evidence>